<feature type="domain" description="CENP-V/GFA" evidence="4">
    <location>
        <begin position="11"/>
        <end position="152"/>
    </location>
</feature>
<sequence>MSDPPPTRRPFHGSCHCGSVQYIVFLTIPPKPPHLSTAPSKGTGSSHSYQELYRCNCTTCHKAGFFHMRLAWSPEDFMLLSPLDPMTELGDYTCNNGLIHWLFCKNCAGRCFIFAGKGETVEADFDEMSVKDRSGGRMGKRTIWRAKAEGWDEERDPGCYLSVNGYTVDPGQEGFELGEFTLTKWVGYMDCLEASGPERAPRYDRPYNGGAF</sequence>
<dbReference type="PANTHER" id="PTHR28620">
    <property type="entry name" value="CENTROMERE PROTEIN V"/>
    <property type="match status" value="1"/>
</dbReference>
<protein>
    <recommendedName>
        <fullName evidence="4">CENP-V/GFA domain-containing protein</fullName>
    </recommendedName>
</protein>
<dbReference type="PANTHER" id="PTHR28620:SF1">
    <property type="entry name" value="CENP-V_GFA DOMAIN-CONTAINING PROTEIN"/>
    <property type="match status" value="1"/>
</dbReference>
<keyword evidence="3" id="KW-0862">Zinc</keyword>
<dbReference type="AlphaFoldDB" id="A0A8H7T9F8"/>
<dbReference type="InterPro" id="IPR006913">
    <property type="entry name" value="CENP-V/GFA"/>
</dbReference>
<dbReference type="InterPro" id="IPR011057">
    <property type="entry name" value="Mss4-like_sf"/>
</dbReference>
<dbReference type="GO" id="GO:0046872">
    <property type="term" value="F:metal ion binding"/>
    <property type="evidence" value="ECO:0007669"/>
    <property type="project" value="UniProtKB-KW"/>
</dbReference>
<dbReference type="EMBL" id="JAFJYH010000207">
    <property type="protein sequence ID" value="KAG4415824.1"/>
    <property type="molecule type" value="Genomic_DNA"/>
</dbReference>
<dbReference type="OrthoDB" id="3930719at2759"/>
<name>A0A8H7T9F8_9HELO</name>
<evidence type="ECO:0000313" key="5">
    <source>
        <dbReference type="EMBL" id="KAG4415824.1"/>
    </source>
</evidence>
<evidence type="ECO:0000313" key="6">
    <source>
        <dbReference type="Proteomes" id="UP000664132"/>
    </source>
</evidence>
<dbReference type="InterPro" id="IPR052355">
    <property type="entry name" value="CENP-V-like"/>
</dbReference>
<comment type="caution">
    <text evidence="5">The sequence shown here is derived from an EMBL/GenBank/DDBJ whole genome shotgun (WGS) entry which is preliminary data.</text>
</comment>
<dbReference type="Gene3D" id="2.170.150.70">
    <property type="match status" value="1"/>
</dbReference>
<proteinExistence type="inferred from homology"/>
<accession>A0A8H7T9F8</accession>
<evidence type="ECO:0000256" key="3">
    <source>
        <dbReference type="ARBA" id="ARBA00022833"/>
    </source>
</evidence>
<dbReference type="SUPFAM" id="SSF51316">
    <property type="entry name" value="Mss4-like"/>
    <property type="match status" value="1"/>
</dbReference>
<evidence type="ECO:0000259" key="4">
    <source>
        <dbReference type="PROSITE" id="PS51891"/>
    </source>
</evidence>
<dbReference type="PROSITE" id="PS51891">
    <property type="entry name" value="CENP_V_GFA"/>
    <property type="match status" value="1"/>
</dbReference>
<gene>
    <name evidence="5" type="ORF">IFR04_011058</name>
</gene>
<organism evidence="5 6">
    <name type="scientific">Cadophora malorum</name>
    <dbReference type="NCBI Taxonomy" id="108018"/>
    <lineage>
        <taxon>Eukaryota</taxon>
        <taxon>Fungi</taxon>
        <taxon>Dikarya</taxon>
        <taxon>Ascomycota</taxon>
        <taxon>Pezizomycotina</taxon>
        <taxon>Leotiomycetes</taxon>
        <taxon>Helotiales</taxon>
        <taxon>Ploettnerulaceae</taxon>
        <taxon>Cadophora</taxon>
    </lineage>
</organism>
<evidence type="ECO:0000256" key="1">
    <source>
        <dbReference type="ARBA" id="ARBA00005495"/>
    </source>
</evidence>
<comment type="similarity">
    <text evidence="1">Belongs to the Gfa family.</text>
</comment>
<reference evidence="5" key="1">
    <citation type="submission" date="2021-02" db="EMBL/GenBank/DDBJ databases">
        <title>Genome sequence Cadophora malorum strain M34.</title>
        <authorList>
            <person name="Stefanovic E."/>
            <person name="Vu D."/>
            <person name="Scully C."/>
            <person name="Dijksterhuis J."/>
            <person name="Roader J."/>
            <person name="Houbraken J."/>
        </authorList>
    </citation>
    <scope>NUCLEOTIDE SEQUENCE</scope>
    <source>
        <strain evidence="5">M34</strain>
    </source>
</reference>
<dbReference type="GO" id="GO:0016846">
    <property type="term" value="F:carbon-sulfur lyase activity"/>
    <property type="evidence" value="ECO:0007669"/>
    <property type="project" value="InterPro"/>
</dbReference>
<keyword evidence="2" id="KW-0479">Metal-binding</keyword>
<keyword evidence="6" id="KW-1185">Reference proteome</keyword>
<dbReference type="Proteomes" id="UP000664132">
    <property type="component" value="Unassembled WGS sequence"/>
</dbReference>
<evidence type="ECO:0000256" key="2">
    <source>
        <dbReference type="ARBA" id="ARBA00022723"/>
    </source>
</evidence>